<gene>
    <name evidence="6" type="ORF">EDC30_1159</name>
</gene>
<comment type="catalytic activity">
    <reaction evidence="5">
        <text>queuosine 5'-phosphate + H2O = queuine + D-ribose 5-phosphate</text>
        <dbReference type="Rhea" id="RHEA:75387"/>
        <dbReference type="ChEBI" id="CHEBI:15377"/>
        <dbReference type="ChEBI" id="CHEBI:17433"/>
        <dbReference type="ChEBI" id="CHEBI:78346"/>
        <dbReference type="ChEBI" id="CHEBI:194371"/>
    </reaction>
    <physiologicalReaction direction="left-to-right" evidence="5">
        <dbReference type="Rhea" id="RHEA:75388"/>
    </physiologicalReaction>
</comment>
<dbReference type="GO" id="GO:0016787">
    <property type="term" value="F:hydrolase activity"/>
    <property type="evidence" value="ECO:0007669"/>
    <property type="project" value="UniProtKB-KW"/>
</dbReference>
<dbReference type="AlphaFoldDB" id="A0A4R3HSE1"/>
<evidence type="ECO:0000313" key="7">
    <source>
        <dbReference type="Proteomes" id="UP000295382"/>
    </source>
</evidence>
<evidence type="ECO:0000256" key="1">
    <source>
        <dbReference type="ARBA" id="ARBA00022801"/>
    </source>
</evidence>
<dbReference type="InterPro" id="IPR019438">
    <property type="entry name" value="Q_salvage"/>
</dbReference>
<evidence type="ECO:0000256" key="5">
    <source>
        <dbReference type="ARBA" id="ARBA00048204"/>
    </source>
</evidence>
<accession>A0A4R3HSE1</accession>
<proteinExistence type="inferred from homology"/>
<dbReference type="PANTHER" id="PTHR21314:SF0">
    <property type="entry name" value="QUEUOSINE 5'-PHOSPHATE N-GLYCOSYLASE_HYDROLASE"/>
    <property type="match status" value="1"/>
</dbReference>
<sequence>MLALSMTLAIPMNSLHSAKERLLAQARQDYQPELVAVDSEAISRLPARADRFSHMTVGLFGKPAGQTPEGAAAYCVALNSVNFMFWTPTTDGVARYHWGDEGGAHGLKAAFDAIWGDETTPVRLRARLGSGVEQVLIDALGEISLARRRAQFLREVLFEDQLEQAAAELVVAAGTGRLTADDAERLARRFPMAYGQDPYLMRAQLAIMWYAGYLLEQGIQVDCDITVAASYQMPRVMRSIKVLRFAPELAAKIDKHTLIMRHSAEERAIRSATVLGAQEMARHLGVSEHAMVNVLWQNRHACGATPYHLTITTDY</sequence>
<dbReference type="EMBL" id="SLZQ01000015">
    <property type="protein sequence ID" value="TCS33719.1"/>
    <property type="molecule type" value="Genomic_DNA"/>
</dbReference>
<dbReference type="Pfam" id="PF10343">
    <property type="entry name" value="Q_salvage"/>
    <property type="match status" value="1"/>
</dbReference>
<evidence type="ECO:0000256" key="3">
    <source>
        <dbReference type="ARBA" id="ARBA00035306"/>
    </source>
</evidence>
<evidence type="ECO:0000313" key="6">
    <source>
        <dbReference type="EMBL" id="TCS33719.1"/>
    </source>
</evidence>
<dbReference type="GO" id="GO:0006400">
    <property type="term" value="P:tRNA modification"/>
    <property type="evidence" value="ECO:0007669"/>
    <property type="project" value="TreeGrafter"/>
</dbReference>
<evidence type="ECO:0000256" key="4">
    <source>
        <dbReference type="ARBA" id="ARBA00035393"/>
    </source>
</evidence>
<reference evidence="6 7" key="1">
    <citation type="submission" date="2019-03" db="EMBL/GenBank/DDBJ databases">
        <title>Genomic Encyclopedia of Type Strains, Phase IV (KMG-IV): sequencing the most valuable type-strain genomes for metagenomic binning, comparative biology and taxonomic classification.</title>
        <authorList>
            <person name="Goeker M."/>
        </authorList>
    </citation>
    <scope>NUCLEOTIDE SEQUENCE [LARGE SCALE GENOMIC DNA]</scope>
    <source>
        <strain evidence="6 7">DSM 7445</strain>
    </source>
</reference>
<keyword evidence="7" id="KW-1185">Reference proteome</keyword>
<keyword evidence="1" id="KW-0378">Hydrolase</keyword>
<comment type="similarity">
    <text evidence="2">Belongs to the QNG1 protein family.</text>
</comment>
<dbReference type="Proteomes" id="UP000295382">
    <property type="component" value="Unassembled WGS sequence"/>
</dbReference>
<comment type="caution">
    <text evidence="6">The sequence shown here is derived from an EMBL/GenBank/DDBJ whole genome shotgun (WGS) entry which is preliminary data.</text>
</comment>
<protein>
    <recommendedName>
        <fullName evidence="3">Queuosine 5'-phosphate N-glycosylase/hydrolase</fullName>
    </recommendedName>
    <alternativeName>
        <fullName evidence="4">Queuosine-nucleotide N-glycosylase/hydrolase</fullName>
    </alternativeName>
</protein>
<evidence type="ECO:0000256" key="2">
    <source>
        <dbReference type="ARBA" id="ARBA00035119"/>
    </source>
</evidence>
<organism evidence="6 7">
    <name type="scientific">Paucimonas lemoignei</name>
    <name type="common">Pseudomonas lemoignei</name>
    <dbReference type="NCBI Taxonomy" id="29443"/>
    <lineage>
        <taxon>Bacteria</taxon>
        <taxon>Pseudomonadati</taxon>
        <taxon>Pseudomonadota</taxon>
        <taxon>Betaproteobacteria</taxon>
        <taxon>Burkholderiales</taxon>
        <taxon>Burkholderiaceae</taxon>
        <taxon>Paucimonas</taxon>
    </lineage>
</organism>
<dbReference type="PANTHER" id="PTHR21314">
    <property type="entry name" value="QUEUOSINE 5'-PHOSPHATE N-GLYCOSYLASE_HYDROLASE-RELATED"/>
    <property type="match status" value="1"/>
</dbReference>
<name>A0A4R3HSE1_PAULE</name>